<dbReference type="NCBIfam" id="NF005559">
    <property type="entry name" value="PRK07231.1"/>
    <property type="match status" value="1"/>
</dbReference>
<dbReference type="STRING" id="112903.SAMN04490178_10396"/>
<dbReference type="GO" id="GO:0008206">
    <property type="term" value="P:bile acid metabolic process"/>
    <property type="evidence" value="ECO:0007669"/>
    <property type="project" value="UniProtKB-ARBA"/>
</dbReference>
<dbReference type="CDD" id="cd05233">
    <property type="entry name" value="SDR_c"/>
    <property type="match status" value="1"/>
</dbReference>
<dbReference type="Pfam" id="PF13561">
    <property type="entry name" value="adh_short_C2"/>
    <property type="match status" value="1"/>
</dbReference>
<gene>
    <name evidence="3" type="ORF">SAMN04490178_10396</name>
</gene>
<dbReference type="SUPFAM" id="SSF51735">
    <property type="entry name" value="NAD(P)-binding Rossmann-fold domains"/>
    <property type="match status" value="1"/>
</dbReference>
<dbReference type="Proteomes" id="UP000198847">
    <property type="component" value="Unassembled WGS sequence"/>
</dbReference>
<evidence type="ECO:0000256" key="2">
    <source>
        <dbReference type="ARBA" id="ARBA00023002"/>
    </source>
</evidence>
<protein>
    <submittedName>
        <fullName evidence="3">Enoyl-[acyl-carrier protein] reductase III</fullName>
    </submittedName>
</protein>
<keyword evidence="4" id="KW-1185">Reference proteome</keyword>
<accession>A0A1H8QYL4</accession>
<dbReference type="PANTHER" id="PTHR42760">
    <property type="entry name" value="SHORT-CHAIN DEHYDROGENASES/REDUCTASES FAMILY MEMBER"/>
    <property type="match status" value="1"/>
</dbReference>
<dbReference type="FunFam" id="3.40.50.720:FF:000084">
    <property type="entry name" value="Short-chain dehydrogenase reductase"/>
    <property type="match status" value="1"/>
</dbReference>
<reference evidence="3 4" key="1">
    <citation type="submission" date="2016-10" db="EMBL/GenBank/DDBJ databases">
        <authorList>
            <person name="de Groot N.N."/>
        </authorList>
    </citation>
    <scope>NUCLEOTIDE SEQUENCE [LARGE SCALE GENOMIC DNA]</scope>
    <source>
        <strain evidence="3 4">DSM 13305</strain>
    </source>
</reference>
<dbReference type="EMBL" id="FODY01000003">
    <property type="protein sequence ID" value="SEO58944.1"/>
    <property type="molecule type" value="Genomic_DNA"/>
</dbReference>
<evidence type="ECO:0000256" key="1">
    <source>
        <dbReference type="ARBA" id="ARBA00006484"/>
    </source>
</evidence>
<dbReference type="RefSeq" id="WP_091744071.1">
    <property type="nucleotide sequence ID" value="NZ_FODY01000003.1"/>
</dbReference>
<name>A0A1H8QYL4_9FIRM</name>
<dbReference type="PRINTS" id="PR00080">
    <property type="entry name" value="SDRFAMILY"/>
</dbReference>
<dbReference type="InterPro" id="IPR002347">
    <property type="entry name" value="SDR_fam"/>
</dbReference>
<proteinExistence type="inferred from homology"/>
<evidence type="ECO:0000313" key="3">
    <source>
        <dbReference type="EMBL" id="SEO58944.1"/>
    </source>
</evidence>
<evidence type="ECO:0000313" key="4">
    <source>
        <dbReference type="Proteomes" id="UP000198847"/>
    </source>
</evidence>
<dbReference type="InterPro" id="IPR036291">
    <property type="entry name" value="NAD(P)-bd_dom_sf"/>
</dbReference>
<dbReference type="PRINTS" id="PR00081">
    <property type="entry name" value="GDHRDH"/>
</dbReference>
<sequence length="254" mass="27052">MILQNKVALVTGGSRGIGKAIVERLFREGAKVVINCATSVAEAQKVADSLDASGNSTAVFQANVAARQEVRDMFAQIIERFGRIDILINCAGLGISRDSALALSQEDWDRGVDVNFKGSAYCATEAIQWMKEQGGGDIVNIATSAIYAPRGGTIPYSAAKAAVVNMSRALAWEFGPCGIRVNVVAPGPTETDMVKMFFTPDRLAKTIQEVPLRKICQPEDIAGAVCFLLTSDAAMITGQTLVVDGGRSLRHLES</sequence>
<dbReference type="OrthoDB" id="9803333at2"/>
<dbReference type="Gene3D" id="3.40.50.720">
    <property type="entry name" value="NAD(P)-binding Rossmann-like Domain"/>
    <property type="match status" value="1"/>
</dbReference>
<dbReference type="GO" id="GO:0016616">
    <property type="term" value="F:oxidoreductase activity, acting on the CH-OH group of donors, NAD or NADP as acceptor"/>
    <property type="evidence" value="ECO:0007669"/>
    <property type="project" value="TreeGrafter"/>
</dbReference>
<dbReference type="AlphaFoldDB" id="A0A1H8QYL4"/>
<comment type="similarity">
    <text evidence="1">Belongs to the short-chain dehydrogenases/reductases (SDR) family.</text>
</comment>
<keyword evidence="2" id="KW-0560">Oxidoreductase</keyword>
<organism evidence="3 4">
    <name type="scientific">Propionispora vibrioides</name>
    <dbReference type="NCBI Taxonomy" id="112903"/>
    <lineage>
        <taxon>Bacteria</taxon>
        <taxon>Bacillati</taxon>
        <taxon>Bacillota</taxon>
        <taxon>Negativicutes</taxon>
        <taxon>Selenomonadales</taxon>
        <taxon>Sporomusaceae</taxon>
        <taxon>Propionispora</taxon>
    </lineage>
</organism>